<evidence type="ECO:0000313" key="6">
    <source>
        <dbReference type="Proteomes" id="UP001644750"/>
    </source>
</evidence>
<accession>A0A174FR19</accession>
<evidence type="ECO:0000313" key="4">
    <source>
        <dbReference type="EMBL" id="NSJ80114.1"/>
    </source>
</evidence>
<organism evidence="3 5">
    <name type="scientific">Anaerostipes hadrus</name>
    <dbReference type="NCBI Taxonomy" id="649756"/>
    <lineage>
        <taxon>Bacteria</taxon>
        <taxon>Bacillati</taxon>
        <taxon>Bacillota</taxon>
        <taxon>Clostridia</taxon>
        <taxon>Lachnospirales</taxon>
        <taxon>Lachnospiraceae</taxon>
        <taxon>Anaerostipes</taxon>
    </lineage>
</organism>
<evidence type="ECO:0000259" key="2">
    <source>
        <dbReference type="PROSITE" id="PS51464"/>
    </source>
</evidence>
<dbReference type="CDD" id="cd05005">
    <property type="entry name" value="SIS_PHI"/>
    <property type="match status" value="1"/>
</dbReference>
<dbReference type="NCBIfam" id="TIGR03127">
    <property type="entry name" value="RuMP_HxlB"/>
    <property type="match status" value="1"/>
</dbReference>
<dbReference type="Pfam" id="PF01380">
    <property type="entry name" value="SIS"/>
    <property type="match status" value="1"/>
</dbReference>
<dbReference type="PANTHER" id="PTHR43443">
    <property type="entry name" value="3-HEXULOSE-6-PHOSPHATE ISOMERASE"/>
    <property type="match status" value="1"/>
</dbReference>
<reference evidence="4 6" key="2">
    <citation type="journal article" date="2020" name="Cell Host Microbe">
        <title>Functional and Genomic Variation between Human-Derived Isolates of Lachnospiraceae Reveals Inter- and Intra-Species Diversity.</title>
        <authorList>
            <person name="Sorbara M.T."/>
            <person name="Littmann E.R."/>
            <person name="Fontana E."/>
            <person name="Moody T.U."/>
            <person name="Kohout C.E."/>
            <person name="Gjonbalaj M."/>
            <person name="Eaton V."/>
            <person name="Seok R."/>
            <person name="Leiner I.M."/>
            <person name="Pamer E.G."/>
        </authorList>
    </citation>
    <scope>NUCLEOTIDE SEQUENCE [LARGE SCALE GENOMIC DNA]</scope>
    <source>
        <strain evidence="4 6">MSK.14.57</strain>
    </source>
</reference>
<dbReference type="Gene3D" id="3.40.50.10490">
    <property type="entry name" value="Glucose-6-phosphate isomerase like protein, domain 1"/>
    <property type="match status" value="1"/>
</dbReference>
<evidence type="ECO:0000313" key="3">
    <source>
        <dbReference type="EMBL" id="AQP38674.1"/>
    </source>
</evidence>
<evidence type="ECO:0000313" key="5">
    <source>
        <dbReference type="Proteomes" id="UP000188159"/>
    </source>
</evidence>
<dbReference type="EMBL" id="CP012098">
    <property type="protein sequence ID" value="AQP38674.1"/>
    <property type="molecule type" value="Genomic_DNA"/>
</dbReference>
<dbReference type="AlphaFoldDB" id="A0A174FR19"/>
<keyword evidence="6" id="KW-1185">Reference proteome</keyword>
<evidence type="ECO:0000256" key="1">
    <source>
        <dbReference type="ARBA" id="ARBA00009235"/>
    </source>
</evidence>
<dbReference type="PANTHER" id="PTHR43443:SF1">
    <property type="entry name" value="3-HEXULOSE-6-PHOSPHATE ISOMERASE"/>
    <property type="match status" value="1"/>
</dbReference>
<feature type="domain" description="SIS" evidence="2">
    <location>
        <begin position="29"/>
        <end position="171"/>
    </location>
</feature>
<keyword evidence="3" id="KW-0413">Isomerase</keyword>
<dbReference type="GO" id="GO:0097367">
    <property type="term" value="F:carbohydrate derivative binding"/>
    <property type="evidence" value="ECO:0007669"/>
    <property type="project" value="InterPro"/>
</dbReference>
<sequence>MKVKENLEHILKELQDATFKIEEEQIENVLKLIAPDKKIFLTGKGRSGLAAKGFANRLMHLGFQAYVIGEISTPHTKAGDLLIITSGSGETDALVSIAKKAKESGLYLGLVTMNPQSTLGKMADGMIILPGDSKGNNEEKHSIQPMGSQFEQMSFLIFDAIVLKLMENWNQTSEQMFMRHADLE</sequence>
<dbReference type="Proteomes" id="UP000188159">
    <property type="component" value="Chromosome"/>
</dbReference>
<name>A0A174FR19_ANAHA</name>
<reference evidence="4" key="3">
    <citation type="submission" date="2020-02" db="EMBL/GenBank/DDBJ databases">
        <authorList>
            <person name="Littmann E."/>
            <person name="Sorbara M."/>
        </authorList>
    </citation>
    <scope>NUCLEOTIDE SEQUENCE</scope>
    <source>
        <strain evidence="4">MSK.14.57</strain>
    </source>
</reference>
<dbReference type="InterPro" id="IPR017552">
    <property type="entry name" value="PHI/rmpB"/>
</dbReference>
<dbReference type="SUPFAM" id="SSF53697">
    <property type="entry name" value="SIS domain"/>
    <property type="match status" value="1"/>
</dbReference>
<dbReference type="GO" id="GO:1901135">
    <property type="term" value="P:carbohydrate derivative metabolic process"/>
    <property type="evidence" value="ECO:0007669"/>
    <property type="project" value="InterPro"/>
</dbReference>
<comment type="similarity">
    <text evidence="1">Belongs to the SIS family. PHI subfamily.</text>
</comment>
<protein>
    <submittedName>
        <fullName evidence="3 4">6-phospho-3-hexuloisomerase</fullName>
    </submittedName>
</protein>
<dbReference type="InterPro" id="IPR001347">
    <property type="entry name" value="SIS_dom"/>
</dbReference>
<reference evidence="3 5" key="1">
    <citation type="journal article" date="2016" name="Sci. Rep.">
        <title>Accelerated dysbiosis of gut microbiota during aggravation of DSS-induced colitis by a butyrate-producing bacterium.</title>
        <authorList>
            <person name="Zhang Q."/>
            <person name="Wu Y."/>
            <person name="Wang J."/>
            <person name="Wu G."/>
            <person name="Long W."/>
            <person name="Xue Z."/>
            <person name="Wang L."/>
            <person name="Zhang X."/>
            <person name="Pang X."/>
            <person name="Zhao Y."/>
            <person name="Zhao L."/>
            <person name="Zhang C."/>
        </authorList>
    </citation>
    <scope>NUCLEOTIDE SEQUENCE [LARGE SCALE GENOMIC DNA]</scope>
    <source>
        <strain evidence="3 5">BPB5</strain>
    </source>
</reference>
<dbReference type="PROSITE" id="PS51464">
    <property type="entry name" value="SIS"/>
    <property type="match status" value="1"/>
</dbReference>
<gene>
    <name evidence="4" type="primary">hxlB</name>
    <name evidence="3" type="ORF">DO83_03070</name>
    <name evidence="4" type="ORF">G5A72_11090</name>
</gene>
<dbReference type="Proteomes" id="UP001644750">
    <property type="component" value="Unassembled WGS sequence"/>
</dbReference>
<dbReference type="RefSeq" id="WP_008392091.1">
    <property type="nucleotide sequence ID" value="NC_021016.1"/>
</dbReference>
<dbReference type="EMBL" id="JAAITB010000024">
    <property type="protein sequence ID" value="NSJ80114.1"/>
    <property type="molecule type" value="Genomic_DNA"/>
</dbReference>
<dbReference type="InterPro" id="IPR046348">
    <property type="entry name" value="SIS_dom_sf"/>
</dbReference>
<proteinExistence type="inferred from homology"/>
<dbReference type="GO" id="GO:0016853">
    <property type="term" value="F:isomerase activity"/>
    <property type="evidence" value="ECO:0007669"/>
    <property type="project" value="UniProtKB-KW"/>
</dbReference>